<keyword evidence="6" id="KW-0949">S-adenosyl-L-methionine</keyword>
<keyword evidence="3" id="KW-0169">Cobalamin biosynthesis</keyword>
<dbReference type="GO" id="GO:0032259">
    <property type="term" value="P:methylation"/>
    <property type="evidence" value="ECO:0007669"/>
    <property type="project" value="UniProtKB-KW"/>
</dbReference>
<gene>
    <name evidence="10" type="ORF">A6A04_11370</name>
</gene>
<dbReference type="PANTHER" id="PTHR43467:SF2">
    <property type="entry name" value="COBALT-PRECORRIN-2 C(20)-METHYLTRANSFERASE"/>
    <property type="match status" value="1"/>
</dbReference>
<dbReference type="NCBIfam" id="TIGR01467">
    <property type="entry name" value="cobI_cbiL"/>
    <property type="match status" value="1"/>
</dbReference>
<dbReference type="InterPro" id="IPR014777">
    <property type="entry name" value="4pyrrole_Mease_sub1"/>
</dbReference>
<dbReference type="InterPro" id="IPR014776">
    <property type="entry name" value="4pyrrole_Mease_sub2"/>
</dbReference>
<evidence type="ECO:0000256" key="3">
    <source>
        <dbReference type="ARBA" id="ARBA00022573"/>
    </source>
</evidence>
<feature type="domain" description="Tetrapyrrole methylase" evidence="9">
    <location>
        <begin position="4"/>
        <end position="216"/>
    </location>
</feature>
<dbReference type="GO" id="GO:0030788">
    <property type="term" value="F:precorrin-2 C20-methyltransferase activity"/>
    <property type="evidence" value="ECO:0007669"/>
    <property type="project" value="InterPro"/>
</dbReference>
<dbReference type="AlphaFoldDB" id="A0A178MX06"/>
<evidence type="ECO:0000313" key="10">
    <source>
        <dbReference type="EMBL" id="OAN55251.1"/>
    </source>
</evidence>
<dbReference type="PIRSF" id="PIRSF036427">
    <property type="entry name" value="Precrrn-2_mtase"/>
    <property type="match status" value="1"/>
</dbReference>
<sequence>MTGTLYGLGIGPGDPELLTLKTARILAEVPVIAWPAPLEGEGMARAIAGAHIPPGRIEIAIRMGFTVDRAGTEAAYDRAAAEIAQHLEQGRDVAVLCEGDPFFFGSFIYLFARLSPRFKVEVVPGVSSIMAASAALQAPLSAWDDGVAVIPSTRSEAEIEALVAACDAAVFMKVGRHLPKIRRVLERAGLWDKARLIERVGLPDQRIHSAATVSELPYFSIILVHRRGQAWL</sequence>
<dbReference type="GO" id="GO:0009236">
    <property type="term" value="P:cobalamin biosynthetic process"/>
    <property type="evidence" value="ECO:0007669"/>
    <property type="project" value="UniProtKB-UniRule"/>
</dbReference>
<dbReference type="RefSeq" id="WP_068489434.1">
    <property type="nucleotide sequence ID" value="NZ_LWQT01000020.1"/>
</dbReference>
<dbReference type="InterPro" id="IPR000878">
    <property type="entry name" value="4pyrrol_Mease"/>
</dbReference>
<name>A0A178MX06_9PROT</name>
<evidence type="ECO:0000256" key="8">
    <source>
        <dbReference type="RuleBase" id="RU003960"/>
    </source>
</evidence>
<dbReference type="CDD" id="cd11645">
    <property type="entry name" value="Precorrin_2_C20_MT"/>
    <property type="match status" value="1"/>
</dbReference>
<dbReference type="OrthoDB" id="9804789at2"/>
<evidence type="ECO:0000259" key="9">
    <source>
        <dbReference type="Pfam" id="PF00590"/>
    </source>
</evidence>
<dbReference type="InterPro" id="IPR012382">
    <property type="entry name" value="CobI/CbiL"/>
</dbReference>
<keyword evidence="5 8" id="KW-0808">Transferase</keyword>
<comment type="similarity">
    <text evidence="2 7 8">Belongs to the precorrin methyltransferase family.</text>
</comment>
<proteinExistence type="inferred from homology"/>
<evidence type="ECO:0000256" key="6">
    <source>
        <dbReference type="ARBA" id="ARBA00022691"/>
    </source>
</evidence>
<dbReference type="PANTHER" id="PTHR43467">
    <property type="entry name" value="COBALT-PRECORRIN-2 C(20)-METHYLTRANSFERASE"/>
    <property type="match status" value="1"/>
</dbReference>
<evidence type="ECO:0000256" key="2">
    <source>
        <dbReference type="ARBA" id="ARBA00005879"/>
    </source>
</evidence>
<evidence type="ECO:0000256" key="4">
    <source>
        <dbReference type="ARBA" id="ARBA00022603"/>
    </source>
</evidence>
<dbReference type="Gene3D" id="3.30.950.10">
    <property type="entry name" value="Methyltransferase, Cobalt-precorrin-4 Transmethylase, Domain 2"/>
    <property type="match status" value="1"/>
</dbReference>
<keyword evidence="11" id="KW-1185">Reference proteome</keyword>
<comment type="pathway">
    <text evidence="1">Cofactor biosynthesis; adenosylcobalamin biosynthesis.</text>
</comment>
<dbReference type="PROSITE" id="PS00840">
    <property type="entry name" value="SUMT_2"/>
    <property type="match status" value="1"/>
</dbReference>
<dbReference type="EMBL" id="LWQT01000020">
    <property type="protein sequence ID" value="OAN55251.1"/>
    <property type="molecule type" value="Genomic_DNA"/>
</dbReference>
<dbReference type="Proteomes" id="UP000078428">
    <property type="component" value="Unassembled WGS sequence"/>
</dbReference>
<dbReference type="InterPro" id="IPR003043">
    <property type="entry name" value="Uropor_MeTrfase_CS"/>
</dbReference>
<dbReference type="SUPFAM" id="SSF53790">
    <property type="entry name" value="Tetrapyrrole methylase"/>
    <property type="match status" value="1"/>
</dbReference>
<dbReference type="InterPro" id="IPR006364">
    <property type="entry name" value="CobI/CbiL/CobIJ_dom"/>
</dbReference>
<dbReference type="Gene3D" id="3.40.1010.10">
    <property type="entry name" value="Cobalt-precorrin-4 Transmethylase, Domain 1"/>
    <property type="match status" value="1"/>
</dbReference>
<dbReference type="Pfam" id="PF00590">
    <property type="entry name" value="TP_methylase"/>
    <property type="match status" value="1"/>
</dbReference>
<evidence type="ECO:0000256" key="1">
    <source>
        <dbReference type="ARBA" id="ARBA00004953"/>
    </source>
</evidence>
<dbReference type="UniPathway" id="UPA00148"/>
<accession>A0A178MX06</accession>
<protein>
    <submittedName>
        <fullName evidence="10">Precorrin-2 C(20)-methyltransferase</fullName>
    </submittedName>
</protein>
<evidence type="ECO:0000256" key="7">
    <source>
        <dbReference type="PIRNR" id="PIRNR036427"/>
    </source>
</evidence>
<evidence type="ECO:0000313" key="11">
    <source>
        <dbReference type="Proteomes" id="UP000078428"/>
    </source>
</evidence>
<keyword evidence="4 8" id="KW-0489">Methyltransferase</keyword>
<evidence type="ECO:0000256" key="5">
    <source>
        <dbReference type="ARBA" id="ARBA00022679"/>
    </source>
</evidence>
<dbReference type="STRING" id="1285242.A6A04_11370"/>
<reference evidence="10 11" key="1">
    <citation type="submission" date="2016-04" db="EMBL/GenBank/DDBJ databases">
        <title>Draft genome sequence of freshwater magnetotactic bacteria Magnetospirillum marisnigri SP-1 and Magnetospirillum moscoviense BB-1.</title>
        <authorList>
            <person name="Koziaeva V."/>
            <person name="Dziuba M.V."/>
            <person name="Ivanov T.M."/>
            <person name="Kuznetsov B."/>
            <person name="Grouzdev D.S."/>
        </authorList>
    </citation>
    <scope>NUCLEOTIDE SEQUENCE [LARGE SCALE GENOMIC DNA]</scope>
    <source>
        <strain evidence="10 11">SP-1</strain>
    </source>
</reference>
<comment type="caution">
    <text evidence="10">The sequence shown here is derived from an EMBL/GenBank/DDBJ whole genome shotgun (WGS) entry which is preliminary data.</text>
</comment>
<dbReference type="InterPro" id="IPR035996">
    <property type="entry name" value="4pyrrol_Methylase_sf"/>
</dbReference>
<organism evidence="10 11">
    <name type="scientific">Paramagnetospirillum marisnigri</name>
    <dbReference type="NCBI Taxonomy" id="1285242"/>
    <lineage>
        <taxon>Bacteria</taxon>
        <taxon>Pseudomonadati</taxon>
        <taxon>Pseudomonadota</taxon>
        <taxon>Alphaproteobacteria</taxon>
        <taxon>Rhodospirillales</taxon>
        <taxon>Magnetospirillaceae</taxon>
        <taxon>Paramagnetospirillum</taxon>
    </lineage>
</organism>